<gene>
    <name evidence="2" type="ORF">HNR61_009082</name>
</gene>
<dbReference type="RefSeq" id="WP_182849220.1">
    <property type="nucleotide sequence ID" value="NZ_BAAALP010000064.1"/>
</dbReference>
<evidence type="ECO:0000313" key="3">
    <source>
        <dbReference type="Proteomes" id="UP000572680"/>
    </source>
</evidence>
<evidence type="ECO:0008006" key="4">
    <source>
        <dbReference type="Google" id="ProtNLM"/>
    </source>
</evidence>
<dbReference type="Proteomes" id="UP000572680">
    <property type="component" value="Unassembled WGS sequence"/>
</dbReference>
<organism evidence="2 3">
    <name type="scientific">Actinomadura namibiensis</name>
    <dbReference type="NCBI Taxonomy" id="182080"/>
    <lineage>
        <taxon>Bacteria</taxon>
        <taxon>Bacillati</taxon>
        <taxon>Actinomycetota</taxon>
        <taxon>Actinomycetes</taxon>
        <taxon>Streptosporangiales</taxon>
        <taxon>Thermomonosporaceae</taxon>
        <taxon>Actinomadura</taxon>
    </lineage>
</organism>
<dbReference type="EMBL" id="JACJIA010000023">
    <property type="protein sequence ID" value="MBA8957389.1"/>
    <property type="molecule type" value="Genomic_DNA"/>
</dbReference>
<feature type="signal peptide" evidence="1">
    <location>
        <begin position="1"/>
        <end position="21"/>
    </location>
</feature>
<dbReference type="AlphaFoldDB" id="A0A7W3QS27"/>
<sequence length="224" mass="23812">MRASVMVTAACVALTACGVLSNSVTVKEAQPEARKLGITWQPRRAVNPARWPDACDLLGEKEIKAFLPQATNLRRTAEWVTVGEAGALGPDGAGRADSGKCTYEVKLPSPSGRPFGNDISIGIDAVGDPALVTRFFDGARKGASRSAVVEDLNAAGADACFGSRTAKNDVPAVTCRRGPLMFTIPSMSWYVNIDGVEREDTPRKNRVIEKQVIPAVIETVTAKV</sequence>
<evidence type="ECO:0000313" key="2">
    <source>
        <dbReference type="EMBL" id="MBA8957389.1"/>
    </source>
</evidence>
<name>A0A7W3QS27_ACTNM</name>
<accession>A0A7W3QS27</accession>
<comment type="caution">
    <text evidence="2">The sequence shown here is derived from an EMBL/GenBank/DDBJ whole genome shotgun (WGS) entry which is preliminary data.</text>
</comment>
<keyword evidence="1" id="KW-0732">Signal</keyword>
<feature type="chain" id="PRO_5038787211" description="DUF3558 domain-containing protein" evidence="1">
    <location>
        <begin position="22"/>
        <end position="224"/>
    </location>
</feature>
<keyword evidence="3" id="KW-1185">Reference proteome</keyword>
<evidence type="ECO:0000256" key="1">
    <source>
        <dbReference type="SAM" id="SignalP"/>
    </source>
</evidence>
<proteinExistence type="predicted"/>
<reference evidence="2 3" key="1">
    <citation type="submission" date="2020-08" db="EMBL/GenBank/DDBJ databases">
        <title>Genomic Encyclopedia of Type Strains, Phase IV (KMG-IV): sequencing the most valuable type-strain genomes for metagenomic binning, comparative biology and taxonomic classification.</title>
        <authorList>
            <person name="Goeker M."/>
        </authorList>
    </citation>
    <scope>NUCLEOTIDE SEQUENCE [LARGE SCALE GENOMIC DNA]</scope>
    <source>
        <strain evidence="2 3">DSM 44197</strain>
    </source>
</reference>
<protein>
    <recommendedName>
        <fullName evidence="4">DUF3558 domain-containing protein</fullName>
    </recommendedName>
</protein>
<dbReference type="PROSITE" id="PS51257">
    <property type="entry name" value="PROKAR_LIPOPROTEIN"/>
    <property type="match status" value="1"/>
</dbReference>